<accession>A0A9P4INM9</accession>
<sequence length="311" mass="31414">MNSWAVPFLLGLEQLALVSGEISLNLFTDPDCGGDGGTLVGGNIQDNPGNPLDNSNCVAQGDFSSINILKADPGFQCNVFNDPQCPLSSLLASFTEVGCTNIIGQAASCFNHALLDNPFAEGNATVSIGRNPVQVVGLGSGDTLQNELNNAVGQACSSGTTCDPTNTLVLKQTFGPTNPACNEGLGDIPAAKAACSSEDCTTTIALSGQFGNGNERDYMKSLMQGTMNVLPSLVSFLAVDVTAPNNDQLANIQVTVTTQCTTVPPPSSFTCDGDLAGAISAVVGAIPEVGGIIAAGFVVSCNAADAAGGGS</sequence>
<protein>
    <submittedName>
        <fullName evidence="2">Uncharacterized protein</fullName>
    </submittedName>
</protein>
<organism evidence="2 3">
    <name type="scientific">Rhizodiscina lignyota</name>
    <dbReference type="NCBI Taxonomy" id="1504668"/>
    <lineage>
        <taxon>Eukaryota</taxon>
        <taxon>Fungi</taxon>
        <taxon>Dikarya</taxon>
        <taxon>Ascomycota</taxon>
        <taxon>Pezizomycotina</taxon>
        <taxon>Dothideomycetes</taxon>
        <taxon>Pleosporomycetidae</taxon>
        <taxon>Aulographales</taxon>
        <taxon>Rhizodiscinaceae</taxon>
        <taxon>Rhizodiscina</taxon>
    </lineage>
</organism>
<evidence type="ECO:0000313" key="3">
    <source>
        <dbReference type="Proteomes" id="UP000799772"/>
    </source>
</evidence>
<comment type="caution">
    <text evidence="2">The sequence shown here is derived from an EMBL/GenBank/DDBJ whole genome shotgun (WGS) entry which is preliminary data.</text>
</comment>
<evidence type="ECO:0000313" key="2">
    <source>
        <dbReference type="EMBL" id="KAF2104826.1"/>
    </source>
</evidence>
<name>A0A9P4INM9_9PEZI</name>
<evidence type="ECO:0000256" key="1">
    <source>
        <dbReference type="SAM" id="SignalP"/>
    </source>
</evidence>
<dbReference type="Proteomes" id="UP000799772">
    <property type="component" value="Unassembled WGS sequence"/>
</dbReference>
<dbReference type="EMBL" id="ML978121">
    <property type="protein sequence ID" value="KAF2104826.1"/>
    <property type="molecule type" value="Genomic_DNA"/>
</dbReference>
<dbReference type="AlphaFoldDB" id="A0A9P4INM9"/>
<feature type="signal peptide" evidence="1">
    <location>
        <begin position="1"/>
        <end position="20"/>
    </location>
</feature>
<keyword evidence="1" id="KW-0732">Signal</keyword>
<gene>
    <name evidence="2" type="ORF">NA57DRAFT_51625</name>
</gene>
<reference evidence="2" key="1">
    <citation type="journal article" date="2020" name="Stud. Mycol.">
        <title>101 Dothideomycetes genomes: a test case for predicting lifestyles and emergence of pathogens.</title>
        <authorList>
            <person name="Haridas S."/>
            <person name="Albert R."/>
            <person name="Binder M."/>
            <person name="Bloem J."/>
            <person name="Labutti K."/>
            <person name="Salamov A."/>
            <person name="Andreopoulos B."/>
            <person name="Baker S."/>
            <person name="Barry K."/>
            <person name="Bills G."/>
            <person name="Bluhm B."/>
            <person name="Cannon C."/>
            <person name="Castanera R."/>
            <person name="Culley D."/>
            <person name="Daum C."/>
            <person name="Ezra D."/>
            <person name="Gonzalez J."/>
            <person name="Henrissat B."/>
            <person name="Kuo A."/>
            <person name="Liang C."/>
            <person name="Lipzen A."/>
            <person name="Lutzoni F."/>
            <person name="Magnuson J."/>
            <person name="Mondo S."/>
            <person name="Nolan M."/>
            <person name="Ohm R."/>
            <person name="Pangilinan J."/>
            <person name="Park H.-J."/>
            <person name="Ramirez L."/>
            <person name="Alfaro M."/>
            <person name="Sun H."/>
            <person name="Tritt A."/>
            <person name="Yoshinaga Y."/>
            <person name="Zwiers L.-H."/>
            <person name="Turgeon B."/>
            <person name="Goodwin S."/>
            <person name="Spatafora J."/>
            <person name="Crous P."/>
            <person name="Grigoriev I."/>
        </authorList>
    </citation>
    <scope>NUCLEOTIDE SEQUENCE</scope>
    <source>
        <strain evidence="2">CBS 133067</strain>
    </source>
</reference>
<dbReference type="OrthoDB" id="5350342at2759"/>
<feature type="chain" id="PRO_5040308546" evidence="1">
    <location>
        <begin position="21"/>
        <end position="311"/>
    </location>
</feature>
<keyword evidence="3" id="KW-1185">Reference proteome</keyword>
<proteinExistence type="predicted"/>